<sequence length="155" mass="17829">MDISLLIFLILIVVPCSTLIHEMGHALAARMVHADSIKLSIGRGKRLTRFSFEQIQITINVIYFLDGITVSSRAIPFNRKELICICCLGPILNGIIAFLLFATLNWVSNEYVQLLFWYNIWLGFANLIPIKYKDKHTDGYTLYKLIKEKHPPNIY</sequence>
<dbReference type="Proteomes" id="UP000257143">
    <property type="component" value="Unassembled WGS sequence"/>
</dbReference>
<feature type="transmembrane region" description="Helical" evidence="7">
    <location>
        <begin position="82"/>
        <end position="102"/>
    </location>
</feature>
<evidence type="ECO:0000256" key="6">
    <source>
        <dbReference type="ARBA" id="ARBA00023136"/>
    </source>
</evidence>
<evidence type="ECO:0000256" key="5">
    <source>
        <dbReference type="ARBA" id="ARBA00022989"/>
    </source>
</evidence>
<evidence type="ECO:0000259" key="8">
    <source>
        <dbReference type="Pfam" id="PF02163"/>
    </source>
</evidence>
<comment type="caution">
    <text evidence="9">The sequence shown here is derived from an EMBL/GenBank/DDBJ whole genome shotgun (WGS) entry which is preliminary data.</text>
</comment>
<reference evidence="10" key="1">
    <citation type="submission" date="2017-11" db="EMBL/GenBank/DDBJ databases">
        <authorList>
            <person name="Zhu W."/>
        </authorList>
    </citation>
    <scope>NUCLEOTIDE SEQUENCE [LARGE SCALE GENOMIC DNA]</scope>
    <source>
        <strain evidence="10">CAU 1183</strain>
    </source>
</reference>
<dbReference type="GO" id="GO:0006508">
    <property type="term" value="P:proteolysis"/>
    <property type="evidence" value="ECO:0007669"/>
    <property type="project" value="InterPro"/>
</dbReference>
<keyword evidence="5 7" id="KW-1133">Transmembrane helix</keyword>
<gene>
    <name evidence="9" type="ORF">CWR48_08675</name>
</gene>
<feature type="transmembrane region" description="Helical" evidence="7">
    <location>
        <begin position="50"/>
        <end position="70"/>
    </location>
</feature>
<keyword evidence="4 7" id="KW-0812">Transmembrane</keyword>
<dbReference type="Pfam" id="PF02163">
    <property type="entry name" value="Peptidase_M50"/>
    <property type="match status" value="1"/>
</dbReference>
<proteinExistence type="inferred from homology"/>
<comment type="cofactor">
    <cofactor evidence="1">
        <name>Zn(2+)</name>
        <dbReference type="ChEBI" id="CHEBI:29105"/>
    </cofactor>
</comment>
<evidence type="ECO:0000256" key="4">
    <source>
        <dbReference type="ARBA" id="ARBA00022692"/>
    </source>
</evidence>
<evidence type="ECO:0000313" key="10">
    <source>
        <dbReference type="Proteomes" id="UP000257143"/>
    </source>
</evidence>
<evidence type="ECO:0000256" key="1">
    <source>
        <dbReference type="ARBA" id="ARBA00001947"/>
    </source>
</evidence>
<organism evidence="9 10">
    <name type="scientific">Oceanobacillus arenosus</name>
    <dbReference type="NCBI Taxonomy" id="1229153"/>
    <lineage>
        <taxon>Bacteria</taxon>
        <taxon>Bacillati</taxon>
        <taxon>Bacillota</taxon>
        <taxon>Bacilli</taxon>
        <taxon>Bacillales</taxon>
        <taxon>Bacillaceae</taxon>
        <taxon>Oceanobacillus</taxon>
    </lineage>
</organism>
<comment type="similarity">
    <text evidence="3">Belongs to the peptidase M50B family.</text>
</comment>
<evidence type="ECO:0000256" key="7">
    <source>
        <dbReference type="SAM" id="Phobius"/>
    </source>
</evidence>
<name>A0A3D8PT03_9BACI</name>
<dbReference type="EMBL" id="PIOC01000014">
    <property type="protein sequence ID" value="RDW19114.1"/>
    <property type="molecule type" value="Genomic_DNA"/>
</dbReference>
<protein>
    <recommendedName>
        <fullName evidence="8">Peptidase M50 domain-containing protein</fullName>
    </recommendedName>
</protein>
<dbReference type="InterPro" id="IPR008915">
    <property type="entry name" value="Peptidase_M50"/>
</dbReference>
<dbReference type="AlphaFoldDB" id="A0A3D8PT03"/>
<dbReference type="CDD" id="cd05709">
    <property type="entry name" value="S2P-M50"/>
    <property type="match status" value="1"/>
</dbReference>
<dbReference type="RefSeq" id="WP_115772849.1">
    <property type="nucleotide sequence ID" value="NZ_PIOC01000014.1"/>
</dbReference>
<accession>A0A3D8PT03</accession>
<evidence type="ECO:0000256" key="2">
    <source>
        <dbReference type="ARBA" id="ARBA00004141"/>
    </source>
</evidence>
<feature type="transmembrane region" description="Helical" evidence="7">
    <location>
        <begin position="114"/>
        <end position="132"/>
    </location>
</feature>
<evidence type="ECO:0000313" key="9">
    <source>
        <dbReference type="EMBL" id="RDW19114.1"/>
    </source>
</evidence>
<feature type="domain" description="Peptidase M50" evidence="8">
    <location>
        <begin position="11"/>
        <end position="104"/>
    </location>
</feature>
<dbReference type="GO" id="GO:0016020">
    <property type="term" value="C:membrane"/>
    <property type="evidence" value="ECO:0007669"/>
    <property type="project" value="UniProtKB-SubCell"/>
</dbReference>
<dbReference type="OrthoDB" id="2080990at2"/>
<keyword evidence="10" id="KW-1185">Reference proteome</keyword>
<comment type="subcellular location">
    <subcellularLocation>
        <location evidence="2">Membrane</location>
        <topology evidence="2">Multi-pass membrane protein</topology>
    </subcellularLocation>
</comment>
<keyword evidence="6 7" id="KW-0472">Membrane</keyword>
<evidence type="ECO:0000256" key="3">
    <source>
        <dbReference type="ARBA" id="ARBA00007931"/>
    </source>
</evidence>